<reference evidence="1 2" key="1">
    <citation type="submission" date="2023-09" db="EMBL/GenBank/DDBJ databases">
        <authorList>
            <person name="Rey-Velasco X."/>
        </authorList>
    </citation>
    <scope>NUCLEOTIDE SEQUENCE [LARGE SCALE GENOMIC DNA]</scope>
    <source>
        <strain evidence="1 2">F188</strain>
    </source>
</reference>
<dbReference type="Proteomes" id="UP001261624">
    <property type="component" value="Unassembled WGS sequence"/>
</dbReference>
<gene>
    <name evidence="1" type="ORF">RM549_10895</name>
</gene>
<evidence type="ECO:0000313" key="1">
    <source>
        <dbReference type="EMBL" id="MDT0690294.1"/>
    </source>
</evidence>
<comment type="caution">
    <text evidence="1">The sequence shown here is derived from an EMBL/GenBank/DDBJ whole genome shotgun (WGS) entry which is preliminary data.</text>
</comment>
<sequence length="91" mass="10752">MISIHQLNPFMPLYMTSDSLELLGIKTEELKEIGSDYHKRFFNNDDMEGFVLKLKRLMETRDEKGTFTFFQQVKLRIERSGCGCGFLQDFF</sequence>
<protein>
    <submittedName>
        <fullName evidence="1">Uncharacterized protein</fullName>
    </submittedName>
</protein>
<proteinExistence type="predicted"/>
<accession>A0ABU3E2S3</accession>
<dbReference type="EMBL" id="JAVRHM010000011">
    <property type="protein sequence ID" value="MDT0690294.1"/>
    <property type="molecule type" value="Genomic_DNA"/>
</dbReference>
<dbReference type="RefSeq" id="WP_311684670.1">
    <property type="nucleotide sequence ID" value="NZ_JAVRHM010000011.1"/>
</dbReference>
<evidence type="ECO:0000313" key="2">
    <source>
        <dbReference type="Proteomes" id="UP001261624"/>
    </source>
</evidence>
<name>A0ABU3E2S3_9FLAO</name>
<keyword evidence="2" id="KW-1185">Reference proteome</keyword>
<organism evidence="1 2">
    <name type="scientific">Autumnicola patrickiae</name>
    <dbReference type="NCBI Taxonomy" id="3075591"/>
    <lineage>
        <taxon>Bacteria</taxon>
        <taxon>Pseudomonadati</taxon>
        <taxon>Bacteroidota</taxon>
        <taxon>Flavobacteriia</taxon>
        <taxon>Flavobacteriales</taxon>
        <taxon>Flavobacteriaceae</taxon>
        <taxon>Autumnicola</taxon>
    </lineage>
</organism>